<dbReference type="SMART" id="SM00646">
    <property type="entry name" value="Ami_3"/>
    <property type="match status" value="1"/>
</dbReference>
<dbReference type="RefSeq" id="WP_191748731.1">
    <property type="nucleotide sequence ID" value="NZ_JACSQZ010000009.1"/>
</dbReference>
<evidence type="ECO:0000313" key="4">
    <source>
        <dbReference type="Proteomes" id="UP000640335"/>
    </source>
</evidence>
<sequence>MKKLKITSLIILLFMIICIPIKVMAADNEKVILIDPGHGGFDGGAKSKNGIIEKDINLKISMKLKTVLEEKGYKVYLTRESDEALDNSGGTIKEKKRIDLKKRREMKKETNCDVFISIHQNMFPQEKCYGAQVWHGSNSVSKILADSIQNSIKESVNDDNKRVSKPAGDAYLILRDDYKGASVLVECGFLSNMEEEKKLQTEEHQNELVNGIFIGIEKYFEEIKKN</sequence>
<dbReference type="CDD" id="cd02696">
    <property type="entry name" value="MurNAc-LAA"/>
    <property type="match status" value="1"/>
</dbReference>
<organism evidence="3 4">
    <name type="scientific">Clostridium gallinarum</name>
    <dbReference type="NCBI Taxonomy" id="2762246"/>
    <lineage>
        <taxon>Bacteria</taxon>
        <taxon>Bacillati</taxon>
        <taxon>Bacillota</taxon>
        <taxon>Clostridia</taxon>
        <taxon>Eubacteriales</taxon>
        <taxon>Clostridiaceae</taxon>
        <taxon>Clostridium</taxon>
    </lineage>
</organism>
<dbReference type="EC" id="3.5.1.28" evidence="3"/>
<dbReference type="Proteomes" id="UP000640335">
    <property type="component" value="Unassembled WGS sequence"/>
</dbReference>
<reference evidence="3 4" key="1">
    <citation type="submission" date="2020-08" db="EMBL/GenBank/DDBJ databases">
        <title>A Genomic Blueprint of the Chicken Gut Microbiome.</title>
        <authorList>
            <person name="Gilroy R."/>
            <person name="Ravi A."/>
            <person name="Getino M."/>
            <person name="Pursley I."/>
            <person name="Horton D.L."/>
            <person name="Alikhan N.-F."/>
            <person name="Baker D."/>
            <person name="Gharbi K."/>
            <person name="Hall N."/>
            <person name="Watson M."/>
            <person name="Adriaenssens E.M."/>
            <person name="Foster-Nyarko E."/>
            <person name="Jarju S."/>
            <person name="Secka A."/>
            <person name="Antonio M."/>
            <person name="Oren A."/>
            <person name="Chaudhuri R."/>
            <person name="La Ragione R.M."/>
            <person name="Hildebrand F."/>
            <person name="Pallen M.J."/>
        </authorList>
    </citation>
    <scope>NUCLEOTIDE SEQUENCE [LARGE SCALE GENOMIC DNA]</scope>
    <source>
        <strain evidence="3 4">Sa3CUN1</strain>
    </source>
</reference>
<dbReference type="PANTHER" id="PTHR30404">
    <property type="entry name" value="N-ACETYLMURAMOYL-L-ALANINE AMIDASE"/>
    <property type="match status" value="1"/>
</dbReference>
<name>A0ABR8Q1G3_9CLOT</name>
<dbReference type="GO" id="GO:0008745">
    <property type="term" value="F:N-acetylmuramoyl-L-alanine amidase activity"/>
    <property type="evidence" value="ECO:0007669"/>
    <property type="project" value="UniProtKB-EC"/>
</dbReference>
<dbReference type="PANTHER" id="PTHR30404:SF0">
    <property type="entry name" value="N-ACETYLMURAMOYL-L-ALANINE AMIDASE AMIC"/>
    <property type="match status" value="1"/>
</dbReference>
<dbReference type="InterPro" id="IPR014234">
    <property type="entry name" value="Spore_CwlD"/>
</dbReference>
<dbReference type="NCBIfam" id="TIGR02883">
    <property type="entry name" value="spore_cwlD"/>
    <property type="match status" value="1"/>
</dbReference>
<feature type="domain" description="MurNAc-LAA" evidence="2">
    <location>
        <begin position="104"/>
        <end position="217"/>
    </location>
</feature>
<dbReference type="InterPro" id="IPR050695">
    <property type="entry name" value="N-acetylmuramoyl_amidase_3"/>
</dbReference>
<dbReference type="Gene3D" id="3.40.630.40">
    <property type="entry name" value="Zn-dependent exopeptidases"/>
    <property type="match status" value="1"/>
</dbReference>
<proteinExistence type="predicted"/>
<accession>A0ABR8Q1G3</accession>
<dbReference type="SUPFAM" id="SSF53187">
    <property type="entry name" value="Zn-dependent exopeptidases"/>
    <property type="match status" value="1"/>
</dbReference>
<dbReference type="Pfam" id="PF01520">
    <property type="entry name" value="Amidase_3"/>
    <property type="match status" value="1"/>
</dbReference>
<evidence type="ECO:0000256" key="1">
    <source>
        <dbReference type="ARBA" id="ARBA00022801"/>
    </source>
</evidence>
<dbReference type="InterPro" id="IPR002508">
    <property type="entry name" value="MurNAc-LAA_cat"/>
</dbReference>
<gene>
    <name evidence="3" type="primary">cwlD</name>
    <name evidence="3" type="ORF">H9660_03790</name>
</gene>
<comment type="caution">
    <text evidence="3">The sequence shown here is derived from an EMBL/GenBank/DDBJ whole genome shotgun (WGS) entry which is preliminary data.</text>
</comment>
<protein>
    <submittedName>
        <fullName evidence="3">N-acetylmuramoyl-L-alanine amidase CwlD</fullName>
        <ecNumber evidence="3">3.5.1.28</ecNumber>
    </submittedName>
</protein>
<keyword evidence="4" id="KW-1185">Reference proteome</keyword>
<evidence type="ECO:0000259" key="2">
    <source>
        <dbReference type="SMART" id="SM00646"/>
    </source>
</evidence>
<evidence type="ECO:0000313" key="3">
    <source>
        <dbReference type="EMBL" id="MBD7914261.1"/>
    </source>
</evidence>
<keyword evidence="1 3" id="KW-0378">Hydrolase</keyword>
<dbReference type="EMBL" id="JACSQZ010000009">
    <property type="protein sequence ID" value="MBD7914261.1"/>
    <property type="molecule type" value="Genomic_DNA"/>
</dbReference>